<accession>A0A482X4M5</accession>
<gene>
    <name evidence="1" type="ORF">LSTR_LSTR000435</name>
</gene>
<dbReference type="Proteomes" id="UP000291343">
    <property type="component" value="Unassembled WGS sequence"/>
</dbReference>
<name>A0A482X4M5_LAOST</name>
<keyword evidence="2" id="KW-1185">Reference proteome</keyword>
<protein>
    <submittedName>
        <fullName evidence="1">Uncharacterized protein</fullName>
    </submittedName>
</protein>
<evidence type="ECO:0000313" key="1">
    <source>
        <dbReference type="EMBL" id="RZF40556.1"/>
    </source>
</evidence>
<evidence type="ECO:0000313" key="2">
    <source>
        <dbReference type="Proteomes" id="UP000291343"/>
    </source>
</evidence>
<dbReference type="EMBL" id="QKKF02018223">
    <property type="protein sequence ID" value="RZF40556.1"/>
    <property type="molecule type" value="Genomic_DNA"/>
</dbReference>
<organism evidence="1 2">
    <name type="scientific">Laodelphax striatellus</name>
    <name type="common">Small brown planthopper</name>
    <name type="synonym">Delphax striatella</name>
    <dbReference type="NCBI Taxonomy" id="195883"/>
    <lineage>
        <taxon>Eukaryota</taxon>
        <taxon>Metazoa</taxon>
        <taxon>Ecdysozoa</taxon>
        <taxon>Arthropoda</taxon>
        <taxon>Hexapoda</taxon>
        <taxon>Insecta</taxon>
        <taxon>Pterygota</taxon>
        <taxon>Neoptera</taxon>
        <taxon>Paraneoptera</taxon>
        <taxon>Hemiptera</taxon>
        <taxon>Auchenorrhyncha</taxon>
        <taxon>Fulgoroidea</taxon>
        <taxon>Delphacidae</taxon>
        <taxon>Criomorphinae</taxon>
        <taxon>Laodelphax</taxon>
    </lineage>
</organism>
<dbReference type="InParanoid" id="A0A482X4M5"/>
<comment type="caution">
    <text evidence="1">The sequence shown here is derived from an EMBL/GenBank/DDBJ whole genome shotgun (WGS) entry which is preliminary data.</text>
</comment>
<dbReference type="AlphaFoldDB" id="A0A482X4M5"/>
<sequence length="92" mass="10938">MLTCACRKFKSSSKSRTRMKIMDLTERICNFRTGYSFRRTIFQPKLLFLLCLSSVVPFTRTGNLQHYYARHSTYSCFHIDLFMHDIISRLVT</sequence>
<proteinExistence type="predicted"/>
<reference evidence="1 2" key="1">
    <citation type="journal article" date="2017" name="Gigascience">
        <title>Genome sequence of the small brown planthopper, Laodelphax striatellus.</title>
        <authorList>
            <person name="Zhu J."/>
            <person name="Jiang F."/>
            <person name="Wang X."/>
            <person name="Yang P."/>
            <person name="Bao Y."/>
            <person name="Zhao W."/>
            <person name="Wang W."/>
            <person name="Lu H."/>
            <person name="Wang Q."/>
            <person name="Cui N."/>
            <person name="Li J."/>
            <person name="Chen X."/>
            <person name="Luo L."/>
            <person name="Yu J."/>
            <person name="Kang L."/>
            <person name="Cui F."/>
        </authorList>
    </citation>
    <scope>NUCLEOTIDE SEQUENCE [LARGE SCALE GENOMIC DNA]</scope>
    <source>
        <strain evidence="1">Lst14</strain>
    </source>
</reference>